<sequence>MGGAQSNSQRSLLSCLKFLIEDIELIADQELLKYLRGILIKFPCHFVKNSKKIIKIIAKSIPPQIMQFEDILLNNISSVFQCSLIANKYNLYKQIENQKIDSDFVRNFRLMNFEQLKSNYEGEYENSLISLYQGIKIYCHLANKILIELKSNSLVQCQVYVLIWEHLQNHLIKFSKDPDYDLNPINKSFDEKYYKLSPEIKIEIIGGKLWGNIVQQLDVDFILDEFKKARRSNQQSIIPFNQIFNAIIDINIDVAHLQWIGRSDFQFSDQLNKIVRFIQEDSKQLMDDLYMDSKGDLIMFFEKWEKDNYFLKSSLPLWICENYFDCKFFEFSENKIQGDFKLLSQVEQKKLLDQYPILDSNSRPLNFIDQFQQSLNSKCFQFDDFLQKNSEQILIKMLQWLKEEKKYSNIMLISESTQQGGSAAINYEDISNCVFEENSQDQGNSAIRSQNLIQSQIQQPNIVIEQEVEIVRVCKKYDSIKNIISSSIEQRDENIMFRNMGSNTISKELIDFFSFIKPINENYVIEIINYLGKQKQKEKAFINNALNSNLEFFKGSMAAELLSFIK</sequence>
<evidence type="ECO:0000313" key="1">
    <source>
        <dbReference type="EMBL" id="CAD8069896.1"/>
    </source>
</evidence>
<proteinExistence type="predicted"/>
<comment type="caution">
    <text evidence="1">The sequence shown here is derived from an EMBL/GenBank/DDBJ whole genome shotgun (WGS) entry which is preliminary data.</text>
</comment>
<dbReference type="AlphaFoldDB" id="A0A8S1LYJ7"/>
<dbReference type="EMBL" id="CAJJDN010000026">
    <property type="protein sequence ID" value="CAD8069896.1"/>
    <property type="molecule type" value="Genomic_DNA"/>
</dbReference>
<dbReference type="Proteomes" id="UP000692954">
    <property type="component" value="Unassembled WGS sequence"/>
</dbReference>
<evidence type="ECO:0000313" key="2">
    <source>
        <dbReference type="Proteomes" id="UP000692954"/>
    </source>
</evidence>
<protein>
    <submittedName>
        <fullName evidence="1">Uncharacterized protein</fullName>
    </submittedName>
</protein>
<gene>
    <name evidence="1" type="ORF">PSON_ATCC_30995.1.T0260078</name>
</gene>
<dbReference type="OrthoDB" id="288292at2759"/>
<organism evidence="1 2">
    <name type="scientific">Paramecium sonneborni</name>
    <dbReference type="NCBI Taxonomy" id="65129"/>
    <lineage>
        <taxon>Eukaryota</taxon>
        <taxon>Sar</taxon>
        <taxon>Alveolata</taxon>
        <taxon>Ciliophora</taxon>
        <taxon>Intramacronucleata</taxon>
        <taxon>Oligohymenophorea</taxon>
        <taxon>Peniculida</taxon>
        <taxon>Parameciidae</taxon>
        <taxon>Paramecium</taxon>
    </lineage>
</organism>
<keyword evidence="2" id="KW-1185">Reference proteome</keyword>
<accession>A0A8S1LYJ7</accession>
<reference evidence="1" key="1">
    <citation type="submission" date="2021-01" db="EMBL/GenBank/DDBJ databases">
        <authorList>
            <consortium name="Genoscope - CEA"/>
            <person name="William W."/>
        </authorList>
    </citation>
    <scope>NUCLEOTIDE SEQUENCE</scope>
</reference>
<name>A0A8S1LYJ7_9CILI</name>